<sequence length="38" mass="4457">MPEHTHLEIVKLAAQLYIENQANPRYNSYTLEVVPNME</sequence>
<dbReference type="Proteomes" id="UP000593850">
    <property type="component" value="Segment"/>
</dbReference>
<evidence type="ECO:0000313" key="1">
    <source>
        <dbReference type="EMBL" id="QOR57079.1"/>
    </source>
</evidence>
<organism evidence="1 2">
    <name type="scientific">uncultured phage cr4_1</name>
    <dbReference type="NCBI Taxonomy" id="2772084"/>
    <lineage>
        <taxon>Viruses</taxon>
        <taxon>Duplodnaviria</taxon>
        <taxon>Heunggongvirae</taxon>
        <taxon>Uroviricota</taxon>
        <taxon>Caudoviricetes</taxon>
        <taxon>Crassvirales</taxon>
        <taxon>Suoliviridae</taxon>
        <taxon>Loutivirinae</taxon>
        <taxon>Buorbuivirus</taxon>
        <taxon>Buorbuivirus hominis</taxon>
    </lineage>
</organism>
<proteinExistence type="predicted"/>
<dbReference type="RefSeq" id="YP_010112531.1">
    <property type="nucleotide sequence ID" value="NC_055893.1"/>
</dbReference>
<keyword evidence="2" id="KW-1185">Reference proteome</keyword>
<protein>
    <submittedName>
        <fullName evidence="1">Uncharacterized protein</fullName>
    </submittedName>
</protein>
<reference evidence="1 2" key="1">
    <citation type="submission" date="2020-07" db="EMBL/GenBank/DDBJ databases">
        <title>Taxonomic proposal: Crassvirales, a new order of highly abundant and diverse bacterial viruses.</title>
        <authorList>
            <person name="Shkoporov A.N."/>
            <person name="Stockdale S.R."/>
            <person name="Guerin E."/>
            <person name="Ross R.P."/>
            <person name="Hill C."/>
        </authorList>
    </citation>
    <scope>NUCLEOTIDE SEQUENCE [LARGE SCALE GENOMIC DNA]</scope>
</reference>
<dbReference type="KEGG" id="vg:65131105"/>
<dbReference type="EMBL" id="MT774400">
    <property type="protein sequence ID" value="QOR57079.1"/>
    <property type="molecule type" value="Genomic_DNA"/>
</dbReference>
<name>A0A7M1RTQ9_9CAUD</name>
<accession>A0A7M1RTQ9</accession>
<dbReference type="GeneID" id="65131105"/>
<evidence type="ECO:0000313" key="2">
    <source>
        <dbReference type="Proteomes" id="UP000593850"/>
    </source>
</evidence>